<feature type="transmembrane region" description="Helical" evidence="6">
    <location>
        <begin position="338"/>
        <end position="355"/>
    </location>
</feature>
<dbReference type="FunFam" id="1.20.1250.20:FF:000013">
    <property type="entry name" value="MFS general substrate transporter"/>
    <property type="match status" value="1"/>
</dbReference>
<dbReference type="AlphaFoldDB" id="A0AAN6I119"/>
<feature type="transmembrane region" description="Helical" evidence="6">
    <location>
        <begin position="171"/>
        <end position="192"/>
    </location>
</feature>
<feature type="transmembrane region" description="Helical" evidence="6">
    <location>
        <begin position="112"/>
        <end position="129"/>
    </location>
</feature>
<organism evidence="8 9">
    <name type="scientific">Ogataea haglerorum</name>
    <dbReference type="NCBI Taxonomy" id="1937702"/>
    <lineage>
        <taxon>Eukaryota</taxon>
        <taxon>Fungi</taxon>
        <taxon>Dikarya</taxon>
        <taxon>Ascomycota</taxon>
        <taxon>Saccharomycotina</taxon>
        <taxon>Pichiomycetes</taxon>
        <taxon>Pichiales</taxon>
        <taxon>Pichiaceae</taxon>
        <taxon>Ogataea</taxon>
    </lineage>
</organism>
<name>A0AAN6I119_9ASCO</name>
<gene>
    <name evidence="8" type="ORF">KL933_002690</name>
</gene>
<feature type="transmembrane region" description="Helical" evidence="6">
    <location>
        <begin position="307"/>
        <end position="326"/>
    </location>
</feature>
<keyword evidence="4 6" id="KW-1133">Transmembrane helix</keyword>
<reference evidence="8" key="1">
    <citation type="journal article" date="2021" name="G3 (Bethesda)">
        <title>Genomic diversity, chromosomal rearrangements, and interspecies hybridization in the ogataea polymorpha species complex.</title>
        <authorList>
            <person name="Hanson S.J."/>
            <person name="Cinneide E.O."/>
            <person name="Salzberg L.I."/>
            <person name="Wolfe K.H."/>
            <person name="McGowan J."/>
            <person name="Fitzpatrick D.A."/>
            <person name="Matlin K."/>
        </authorList>
    </citation>
    <scope>NUCLEOTIDE SEQUENCE</scope>
    <source>
        <strain evidence="8">83-405-1</strain>
    </source>
</reference>
<evidence type="ECO:0000256" key="6">
    <source>
        <dbReference type="SAM" id="Phobius"/>
    </source>
</evidence>
<evidence type="ECO:0000313" key="9">
    <source>
        <dbReference type="Proteomes" id="UP000738402"/>
    </source>
</evidence>
<feature type="transmembrane region" description="Helical" evidence="6">
    <location>
        <begin position="135"/>
        <end position="159"/>
    </location>
</feature>
<protein>
    <recommendedName>
        <fullName evidence="7">Major facilitator superfamily (MFS) profile domain-containing protein</fullName>
    </recommendedName>
</protein>
<dbReference type="SUPFAM" id="SSF103473">
    <property type="entry name" value="MFS general substrate transporter"/>
    <property type="match status" value="1"/>
</dbReference>
<dbReference type="InterPro" id="IPR020846">
    <property type="entry name" value="MFS_dom"/>
</dbReference>
<feature type="transmembrane region" description="Helical" evidence="6">
    <location>
        <begin position="80"/>
        <end position="100"/>
    </location>
</feature>
<dbReference type="EMBL" id="JAHLUH010000006">
    <property type="protein sequence ID" value="KAG7727756.1"/>
    <property type="molecule type" value="Genomic_DNA"/>
</dbReference>
<dbReference type="Pfam" id="PF07690">
    <property type="entry name" value="MFS_1"/>
    <property type="match status" value="1"/>
</dbReference>
<feature type="transmembrane region" description="Helical" evidence="6">
    <location>
        <begin position="394"/>
        <end position="415"/>
    </location>
</feature>
<feature type="transmembrane region" description="Helical" evidence="6">
    <location>
        <begin position="361"/>
        <end position="382"/>
    </location>
</feature>
<dbReference type="PROSITE" id="PS50850">
    <property type="entry name" value="MFS"/>
    <property type="match status" value="1"/>
</dbReference>
<keyword evidence="2" id="KW-0813">Transport</keyword>
<evidence type="ECO:0000313" key="8">
    <source>
        <dbReference type="EMBL" id="KAG7727756.1"/>
    </source>
</evidence>
<evidence type="ECO:0000256" key="4">
    <source>
        <dbReference type="ARBA" id="ARBA00022989"/>
    </source>
</evidence>
<keyword evidence="3 6" id="KW-0812">Transmembrane</keyword>
<feature type="transmembrane region" description="Helical" evidence="6">
    <location>
        <begin position="421"/>
        <end position="447"/>
    </location>
</feature>
<dbReference type="PANTHER" id="PTHR43791:SF24">
    <property type="entry name" value="NICOTINIC ACID PLASMA MEMBRANE TRANSPORTER"/>
    <property type="match status" value="1"/>
</dbReference>
<feature type="domain" description="Major facilitator superfamily (MFS) profile" evidence="7">
    <location>
        <begin position="42"/>
        <end position="451"/>
    </location>
</feature>
<dbReference type="InterPro" id="IPR011701">
    <property type="entry name" value="MFS"/>
</dbReference>
<dbReference type="InterPro" id="IPR036259">
    <property type="entry name" value="MFS_trans_sf"/>
</dbReference>
<accession>A0AAN6I119</accession>
<sequence length="481" mass="53373">MLKSEDSLKEAGIVVEIAPLVSTECPFPSAHKRLVRRMDLRIMPILSAMYFFSALDRSNIGNAKVAGMNTDIGISDSQYSTAVSIVYATYLPFMLPGVLLMMRYFNNKKRQYLGCMVGLWSLVSIFTMFANSYGSLIACRLLLGLFEASFFTSISLIISDFYFQSELSQRVSYLFAASAFSSAFGGLIGTGITKINSGLAPWRYIYLIEGLLSFAGSFWMMFGMPNTPEEVAHGEEEMKVLEWRSEQRRLFMMKDGDKKSEALAAFRDPKVYLSTIIQFCQDILMYGFSTFLPSILKSDLGYTSLQAQYLTVPCYMFSGIVFILAARISDKTRIRGPLIIFLDLFGAVGYALILGNTSSGVKYFACYLICMSLYVPGLNEAWLATNLAPRFKRAVGLGINQTLGNIAGVVSAQVYRNPPKYVLGHAFTLGCIGMGIICSGLSTILLVRRNKANIRACETGIDTRGLKRDIGDDSVEFRFVT</sequence>
<dbReference type="GO" id="GO:0016020">
    <property type="term" value="C:membrane"/>
    <property type="evidence" value="ECO:0007669"/>
    <property type="project" value="UniProtKB-SubCell"/>
</dbReference>
<keyword evidence="5 6" id="KW-0472">Membrane</keyword>
<proteinExistence type="predicted"/>
<comment type="caution">
    <text evidence="8">The sequence shown here is derived from an EMBL/GenBank/DDBJ whole genome shotgun (WGS) entry which is preliminary data.</text>
</comment>
<dbReference type="PANTHER" id="PTHR43791">
    <property type="entry name" value="PERMEASE-RELATED"/>
    <property type="match status" value="1"/>
</dbReference>
<dbReference type="Proteomes" id="UP000738402">
    <property type="component" value="Unassembled WGS sequence"/>
</dbReference>
<dbReference type="Gene3D" id="1.20.1250.20">
    <property type="entry name" value="MFS general substrate transporter like domains"/>
    <property type="match status" value="2"/>
</dbReference>
<evidence type="ECO:0000256" key="5">
    <source>
        <dbReference type="ARBA" id="ARBA00023136"/>
    </source>
</evidence>
<comment type="subcellular location">
    <subcellularLocation>
        <location evidence="1">Membrane</location>
        <topology evidence="1">Multi-pass membrane protein</topology>
    </subcellularLocation>
</comment>
<evidence type="ECO:0000259" key="7">
    <source>
        <dbReference type="PROSITE" id="PS50850"/>
    </source>
</evidence>
<feature type="transmembrane region" description="Helical" evidence="6">
    <location>
        <begin position="204"/>
        <end position="222"/>
    </location>
</feature>
<evidence type="ECO:0000256" key="1">
    <source>
        <dbReference type="ARBA" id="ARBA00004141"/>
    </source>
</evidence>
<evidence type="ECO:0000256" key="2">
    <source>
        <dbReference type="ARBA" id="ARBA00022448"/>
    </source>
</evidence>
<evidence type="ECO:0000256" key="3">
    <source>
        <dbReference type="ARBA" id="ARBA00022692"/>
    </source>
</evidence>
<dbReference type="GO" id="GO:0022857">
    <property type="term" value="F:transmembrane transporter activity"/>
    <property type="evidence" value="ECO:0007669"/>
    <property type="project" value="InterPro"/>
</dbReference>